<keyword evidence="2" id="KW-1133">Transmembrane helix</keyword>
<evidence type="ECO:0000313" key="3">
    <source>
        <dbReference type="EMBL" id="MFC7404437.1"/>
    </source>
</evidence>
<dbReference type="RefSeq" id="WP_382391825.1">
    <property type="nucleotide sequence ID" value="NZ_JBHTCQ010000001.1"/>
</dbReference>
<organism evidence="3 4">
    <name type="scientific">Georgenia alba</name>
    <dbReference type="NCBI Taxonomy" id="2233858"/>
    <lineage>
        <taxon>Bacteria</taxon>
        <taxon>Bacillati</taxon>
        <taxon>Actinomycetota</taxon>
        <taxon>Actinomycetes</taxon>
        <taxon>Micrococcales</taxon>
        <taxon>Bogoriellaceae</taxon>
        <taxon>Georgenia</taxon>
    </lineage>
</organism>
<gene>
    <name evidence="3" type="ORF">ACFQQL_04900</name>
</gene>
<evidence type="ECO:0008006" key="5">
    <source>
        <dbReference type="Google" id="ProtNLM"/>
    </source>
</evidence>
<evidence type="ECO:0000313" key="4">
    <source>
        <dbReference type="Proteomes" id="UP001596455"/>
    </source>
</evidence>
<evidence type="ECO:0000256" key="2">
    <source>
        <dbReference type="SAM" id="Phobius"/>
    </source>
</evidence>
<accession>A0ABW2Q911</accession>
<keyword evidence="2" id="KW-0472">Membrane</keyword>
<reference evidence="4" key="1">
    <citation type="journal article" date="2019" name="Int. J. Syst. Evol. Microbiol.">
        <title>The Global Catalogue of Microorganisms (GCM) 10K type strain sequencing project: providing services to taxonomists for standard genome sequencing and annotation.</title>
        <authorList>
            <consortium name="The Broad Institute Genomics Platform"/>
            <consortium name="The Broad Institute Genome Sequencing Center for Infectious Disease"/>
            <person name="Wu L."/>
            <person name="Ma J."/>
        </authorList>
    </citation>
    <scope>NUCLEOTIDE SEQUENCE [LARGE SCALE GENOMIC DNA]</scope>
    <source>
        <strain evidence="4">JCM 1490</strain>
    </source>
</reference>
<feature type="region of interest" description="Disordered" evidence="1">
    <location>
        <begin position="68"/>
        <end position="128"/>
    </location>
</feature>
<keyword evidence="4" id="KW-1185">Reference proteome</keyword>
<dbReference type="EMBL" id="JBHTCQ010000001">
    <property type="protein sequence ID" value="MFC7404437.1"/>
    <property type="molecule type" value="Genomic_DNA"/>
</dbReference>
<protein>
    <recommendedName>
        <fullName evidence="5">DUF4229 domain-containing protein</fullName>
    </recommendedName>
</protein>
<feature type="transmembrane region" description="Helical" evidence="2">
    <location>
        <begin position="42"/>
        <end position="63"/>
    </location>
</feature>
<comment type="caution">
    <text evidence="3">The sequence shown here is derived from an EMBL/GenBank/DDBJ whole genome shotgun (WGS) entry which is preliminary data.</text>
</comment>
<proteinExistence type="predicted"/>
<feature type="transmembrane region" description="Helical" evidence="2">
    <location>
        <begin position="15"/>
        <end position="36"/>
    </location>
</feature>
<name>A0ABW2Q911_9MICO</name>
<keyword evidence="2" id="KW-0812">Transmembrane</keyword>
<dbReference type="Proteomes" id="UP001596455">
    <property type="component" value="Unassembled WGS sequence"/>
</dbReference>
<evidence type="ECO:0000256" key="1">
    <source>
        <dbReference type="SAM" id="MobiDB-lite"/>
    </source>
</evidence>
<sequence>MSMPRADKRQQPNGLFLRVVMIEGAALAAVTLLYVFDVIENDLFVGLITAVALLGGSILAFTLMRQARRTQQPAGQDGPAVDPGGSTVHGSGASISGTGPAAGQTGADAPDGVGDGYDPMRKYRSPNA</sequence>